<evidence type="ECO:0000313" key="3">
    <source>
        <dbReference type="EMBL" id="MFC6007323.1"/>
    </source>
</evidence>
<dbReference type="GO" id="GO:0016829">
    <property type="term" value="F:lyase activity"/>
    <property type="evidence" value="ECO:0007669"/>
    <property type="project" value="UniProtKB-KW"/>
</dbReference>
<protein>
    <recommendedName>
        <fullName evidence="2">Pyridinium-3,5-bisthiocarboxylic acid mononucleotide nickel insertion protein</fullName>
        <shortName evidence="2">P2TMN nickel insertion protein</shortName>
        <ecNumber evidence="2">4.99.1.12</ecNumber>
    </recommendedName>
    <alternativeName>
        <fullName evidence="2">Nickel-pincer cofactor biosynthesis protein LarC</fullName>
    </alternativeName>
</protein>
<dbReference type="NCBIfam" id="TIGR00299">
    <property type="entry name" value="nickel pincer cofactor biosynthesis protein LarC"/>
    <property type="match status" value="1"/>
</dbReference>
<dbReference type="Pfam" id="PF01969">
    <property type="entry name" value="Ni_insertion"/>
    <property type="match status" value="1"/>
</dbReference>
<dbReference type="InterPro" id="IPR002822">
    <property type="entry name" value="Ni_insertion"/>
</dbReference>
<dbReference type="PANTHER" id="PTHR36566">
    <property type="entry name" value="NICKEL INSERTION PROTEIN-RELATED"/>
    <property type="match status" value="1"/>
</dbReference>
<keyword evidence="4" id="KW-1185">Reference proteome</keyword>
<sequence length="390" mass="39909">MGDVWVDASSGASGDMLLAALHDLGVPAEVMADAARAVAPVEITFDREVRHGFAVGRAHVRGVEDDVPHRTWADVRELLDGADLDDAVRATAHAAFARLAEAEGRVHGTGADDVHFHEVGAHDAIGDVVGVCAGFGWLGDRVTVGPIALGGGTARSAHGEIPVPVPAVLHLLTGAGAPAHGGPVDVELCTPTGAALLTTLADGYGPMPAMAVTGTGAGAGSRVLPGRHGALRLVRGDSGSVSSVAVVLETNVDDLDPRVWPQVLARLLDAGASDAWLTPILMKKGRPAHTLHVLCPNDSAVQAELERTVFTETSAIGLRVVPVGKTALSRTETTVDVDGHPVRVKLAHLDGRVVNAQPEHDDVLAVAAATGVPLKVVLAHATAAATDLLA</sequence>
<dbReference type="HAMAP" id="MF_01074">
    <property type="entry name" value="LarC"/>
    <property type="match status" value="1"/>
</dbReference>
<gene>
    <name evidence="2 3" type="primary">larC</name>
    <name evidence="3" type="ORF">ACFQDO_09300</name>
</gene>
<evidence type="ECO:0000313" key="4">
    <source>
        <dbReference type="Proteomes" id="UP001596189"/>
    </source>
</evidence>
<comment type="function">
    <text evidence="2">Involved in the biosynthesis of a nickel-pincer cofactor ((SCS)Ni(II) pincer complex). Binds Ni(2+), and functions in nickel delivery to pyridinium-3,5-bisthiocarboxylic acid mononucleotide (P2TMN), to form the mature cofactor. Is thus probably required for the activation of nickel-pincer cofactor-dependent enzymes.</text>
</comment>
<keyword evidence="2 3" id="KW-0456">Lyase</keyword>
<dbReference type="Gene3D" id="3.30.70.1380">
    <property type="entry name" value="Transcriptional regulatory protein pf0864 domain like"/>
    <property type="match status" value="1"/>
</dbReference>
<evidence type="ECO:0000256" key="2">
    <source>
        <dbReference type="HAMAP-Rule" id="MF_01074"/>
    </source>
</evidence>
<dbReference type="PANTHER" id="PTHR36566:SF1">
    <property type="entry name" value="PYRIDINIUM-3,5-BISTHIOCARBOXYLIC ACID MONONUCLEOTIDE NICKEL INSERTION PROTEIN"/>
    <property type="match status" value="1"/>
</dbReference>
<keyword evidence="1 2" id="KW-0533">Nickel</keyword>
<dbReference type="Gene3D" id="3.10.20.300">
    <property type="entry name" value="mk0293 like domain"/>
    <property type="match status" value="1"/>
</dbReference>
<dbReference type="EMBL" id="JBHSRD010000003">
    <property type="protein sequence ID" value="MFC6007323.1"/>
    <property type="molecule type" value="Genomic_DNA"/>
</dbReference>
<organism evidence="3 4">
    <name type="scientific">Angustibacter luteus</name>
    <dbReference type="NCBI Taxonomy" id="658456"/>
    <lineage>
        <taxon>Bacteria</taxon>
        <taxon>Bacillati</taxon>
        <taxon>Actinomycetota</taxon>
        <taxon>Actinomycetes</taxon>
        <taxon>Kineosporiales</taxon>
        <taxon>Kineosporiaceae</taxon>
    </lineage>
</organism>
<evidence type="ECO:0000256" key="1">
    <source>
        <dbReference type="ARBA" id="ARBA00022596"/>
    </source>
</evidence>
<comment type="similarity">
    <text evidence="2">Belongs to the LarC family.</text>
</comment>
<reference evidence="4" key="1">
    <citation type="journal article" date="2019" name="Int. J. Syst. Evol. Microbiol.">
        <title>The Global Catalogue of Microorganisms (GCM) 10K type strain sequencing project: providing services to taxonomists for standard genome sequencing and annotation.</title>
        <authorList>
            <consortium name="The Broad Institute Genomics Platform"/>
            <consortium name="The Broad Institute Genome Sequencing Center for Infectious Disease"/>
            <person name="Wu L."/>
            <person name="Ma J."/>
        </authorList>
    </citation>
    <scope>NUCLEOTIDE SEQUENCE [LARGE SCALE GENOMIC DNA]</scope>
    <source>
        <strain evidence="4">KACC 14249</strain>
    </source>
</reference>
<comment type="catalytic activity">
    <reaction evidence="2">
        <text>Ni(II)-pyridinium-3,5-bisthiocarboxylate mononucleotide = pyridinium-3,5-bisthiocarboxylate mononucleotide + Ni(2+)</text>
        <dbReference type="Rhea" id="RHEA:54784"/>
        <dbReference type="ChEBI" id="CHEBI:49786"/>
        <dbReference type="ChEBI" id="CHEBI:137372"/>
        <dbReference type="ChEBI" id="CHEBI:137373"/>
        <dbReference type="EC" id="4.99.1.12"/>
    </reaction>
</comment>
<proteinExistence type="inferred from homology"/>
<accession>A0ABW1JFA8</accession>
<dbReference type="RefSeq" id="WP_345716126.1">
    <property type="nucleotide sequence ID" value="NZ_BAABFP010000004.1"/>
</dbReference>
<name>A0ABW1JFA8_9ACTN</name>
<dbReference type="Proteomes" id="UP001596189">
    <property type="component" value="Unassembled WGS sequence"/>
</dbReference>
<dbReference type="EC" id="4.99.1.12" evidence="2"/>
<comment type="caution">
    <text evidence="3">The sequence shown here is derived from an EMBL/GenBank/DDBJ whole genome shotgun (WGS) entry which is preliminary data.</text>
</comment>